<evidence type="ECO:0000256" key="4">
    <source>
        <dbReference type="ARBA" id="ARBA00023136"/>
    </source>
</evidence>
<evidence type="ECO:0000256" key="2">
    <source>
        <dbReference type="ARBA" id="ARBA00022692"/>
    </source>
</evidence>
<comment type="subcellular location">
    <subcellularLocation>
        <location evidence="1">Membrane</location>
        <topology evidence="1">Multi-pass membrane protein</topology>
    </subcellularLocation>
</comment>
<name>A0A0F0LQE5_9MICO</name>
<feature type="transmembrane region" description="Helical" evidence="6">
    <location>
        <begin position="234"/>
        <end position="262"/>
    </location>
</feature>
<feature type="compositionally biased region" description="Low complexity" evidence="5">
    <location>
        <begin position="36"/>
        <end position="45"/>
    </location>
</feature>
<feature type="transmembrane region" description="Helical" evidence="6">
    <location>
        <begin position="148"/>
        <end position="164"/>
    </location>
</feature>
<keyword evidence="9" id="KW-1185">Reference proteome</keyword>
<dbReference type="PATRIC" id="fig|582680.6.peg.1010"/>
<dbReference type="InterPro" id="IPR051533">
    <property type="entry name" value="WaaL-like"/>
</dbReference>
<keyword evidence="2 6" id="KW-0812">Transmembrane</keyword>
<gene>
    <name evidence="8" type="ORF">RS86_00981</name>
</gene>
<dbReference type="PANTHER" id="PTHR37422:SF13">
    <property type="entry name" value="LIPOPOLYSACCHARIDE BIOSYNTHESIS PROTEIN PA4999-RELATED"/>
    <property type="match status" value="1"/>
</dbReference>
<feature type="transmembrane region" description="Helical" evidence="6">
    <location>
        <begin position="88"/>
        <end position="104"/>
    </location>
</feature>
<dbReference type="EMBL" id="JYIX01000028">
    <property type="protein sequence ID" value="KJL34495.1"/>
    <property type="molecule type" value="Genomic_DNA"/>
</dbReference>
<comment type="caution">
    <text evidence="8">The sequence shown here is derived from an EMBL/GenBank/DDBJ whole genome shotgun (WGS) entry which is preliminary data.</text>
</comment>
<evidence type="ECO:0000256" key="6">
    <source>
        <dbReference type="SAM" id="Phobius"/>
    </source>
</evidence>
<evidence type="ECO:0000256" key="1">
    <source>
        <dbReference type="ARBA" id="ARBA00004141"/>
    </source>
</evidence>
<dbReference type="GO" id="GO:0016020">
    <property type="term" value="C:membrane"/>
    <property type="evidence" value="ECO:0007669"/>
    <property type="project" value="UniProtKB-SubCell"/>
</dbReference>
<keyword evidence="4 6" id="KW-0472">Membrane</keyword>
<proteinExistence type="predicted"/>
<evidence type="ECO:0000313" key="9">
    <source>
        <dbReference type="Proteomes" id="UP000033740"/>
    </source>
</evidence>
<keyword evidence="3 6" id="KW-1133">Transmembrane helix</keyword>
<dbReference type="RefSeq" id="WP_045271089.1">
    <property type="nucleotide sequence ID" value="NZ_JYIX01000028.1"/>
</dbReference>
<dbReference type="InterPro" id="IPR007016">
    <property type="entry name" value="O-antigen_ligase-rel_domated"/>
</dbReference>
<evidence type="ECO:0000256" key="5">
    <source>
        <dbReference type="SAM" id="MobiDB-lite"/>
    </source>
</evidence>
<organism evidence="8 9">
    <name type="scientific">Microbacterium azadirachtae</name>
    <dbReference type="NCBI Taxonomy" id="582680"/>
    <lineage>
        <taxon>Bacteria</taxon>
        <taxon>Bacillati</taxon>
        <taxon>Actinomycetota</taxon>
        <taxon>Actinomycetes</taxon>
        <taxon>Micrococcales</taxon>
        <taxon>Microbacteriaceae</taxon>
        <taxon>Microbacterium</taxon>
    </lineage>
</organism>
<feature type="transmembrane region" description="Helical" evidence="6">
    <location>
        <begin position="171"/>
        <end position="190"/>
    </location>
</feature>
<feature type="transmembrane region" description="Helical" evidence="6">
    <location>
        <begin position="116"/>
        <end position="136"/>
    </location>
</feature>
<reference evidence="8 9" key="1">
    <citation type="submission" date="2015-02" db="EMBL/GenBank/DDBJ databases">
        <title>Draft genome sequences of ten Microbacterium spp. with emphasis on heavy metal contaminated environments.</title>
        <authorList>
            <person name="Corretto E."/>
        </authorList>
    </citation>
    <scope>NUCLEOTIDE SEQUENCE [LARGE SCALE GENOMIC DNA]</scope>
    <source>
        <strain evidence="8 9">ARN176</strain>
    </source>
</reference>
<dbReference type="Proteomes" id="UP000033740">
    <property type="component" value="Unassembled WGS sequence"/>
</dbReference>
<dbReference type="Pfam" id="PF04932">
    <property type="entry name" value="Wzy_C"/>
    <property type="match status" value="1"/>
</dbReference>
<feature type="domain" description="O-antigen ligase-related" evidence="7">
    <location>
        <begin position="233"/>
        <end position="360"/>
    </location>
</feature>
<feature type="region of interest" description="Disordered" evidence="5">
    <location>
        <begin position="1"/>
        <end position="46"/>
    </location>
</feature>
<protein>
    <recommendedName>
        <fullName evidence="7">O-antigen ligase-related domain-containing protein</fullName>
    </recommendedName>
</protein>
<dbReference type="AlphaFoldDB" id="A0A0F0LQE5"/>
<dbReference type="STRING" id="582680.RS86_00981"/>
<feature type="transmembrane region" description="Helical" evidence="6">
    <location>
        <begin position="348"/>
        <end position="369"/>
    </location>
</feature>
<evidence type="ECO:0000256" key="3">
    <source>
        <dbReference type="ARBA" id="ARBA00022989"/>
    </source>
</evidence>
<feature type="transmembrane region" description="Helical" evidence="6">
    <location>
        <begin position="389"/>
        <end position="415"/>
    </location>
</feature>
<accession>A0A0F0LQE5</accession>
<feature type="transmembrane region" description="Helical" evidence="6">
    <location>
        <begin position="268"/>
        <end position="285"/>
    </location>
</feature>
<sequence length="438" mass="46308">MSDPPSAAYGRRGRADRAGGDGKPPALVPPPRAEGRAAPKAAADRGTSWGAEALTASKRWLSETPLLEFTMAILLAAGYNLPGLPVDVPIRYFAMAVLVVVATTRRPRFVSPQLRLFIVAAVALIVYDLIVSASAAPMTGASDWRQRLIRLGLLLVFTVFAGTGRLRLVALIEGFACGLVLNAVLFYAGIAPHDYQQFLSGYVGDKNAAGLLYAIGGLLLAATQTSRWARAGTLVLFTGLTVLTGSRTTMAGLLAALVWLALFSRRRLLTRLFGAAALWLGISYLQDNLAQIGLFADRTGTDQLRAQIADSVARKLAETPPQGSGLGTAFVNMSTGQTFLFHDSYATLLVEGGFFALILVVALTAWIGLRPLRADAGPFSMQAMEASTIVVLVTATQLGEVFLTIGWAFVMAVALHGGLSRHGDSAAPPLGVHAPHLT</sequence>
<evidence type="ECO:0000313" key="8">
    <source>
        <dbReference type="EMBL" id="KJL34495.1"/>
    </source>
</evidence>
<dbReference type="PANTHER" id="PTHR37422">
    <property type="entry name" value="TEICHURONIC ACID BIOSYNTHESIS PROTEIN TUAE"/>
    <property type="match status" value="1"/>
</dbReference>
<evidence type="ECO:0000259" key="7">
    <source>
        <dbReference type="Pfam" id="PF04932"/>
    </source>
</evidence>